<reference evidence="1 2" key="1">
    <citation type="submission" date="2020-08" db="EMBL/GenBank/DDBJ databases">
        <title>Sequencing the genomes of 1000 actinobacteria strains.</title>
        <authorList>
            <person name="Klenk H.-P."/>
        </authorList>
    </citation>
    <scope>NUCLEOTIDE SEQUENCE [LARGE SCALE GENOMIC DNA]</scope>
    <source>
        <strain evidence="1 2">DSM 45084</strain>
    </source>
</reference>
<gene>
    <name evidence="1" type="ORF">F4559_001092</name>
</gene>
<dbReference type="RefSeq" id="WP_184666482.1">
    <property type="nucleotide sequence ID" value="NZ_BAABAI010000034.1"/>
</dbReference>
<keyword evidence="2" id="KW-1185">Reference proteome</keyword>
<organism evidence="1 2">
    <name type="scientific">Saccharothrix violaceirubra</name>
    <dbReference type="NCBI Taxonomy" id="413306"/>
    <lineage>
        <taxon>Bacteria</taxon>
        <taxon>Bacillati</taxon>
        <taxon>Actinomycetota</taxon>
        <taxon>Actinomycetes</taxon>
        <taxon>Pseudonocardiales</taxon>
        <taxon>Pseudonocardiaceae</taxon>
        <taxon>Saccharothrix</taxon>
    </lineage>
</organism>
<comment type="caution">
    <text evidence="1">The sequence shown here is derived from an EMBL/GenBank/DDBJ whole genome shotgun (WGS) entry which is preliminary data.</text>
</comment>
<dbReference type="AlphaFoldDB" id="A0A7W7SZB4"/>
<dbReference type="Proteomes" id="UP000542674">
    <property type="component" value="Unassembled WGS sequence"/>
</dbReference>
<accession>A0A7W7SZB4</accession>
<name>A0A7W7SZB4_9PSEU</name>
<sequence>MSVRTVFRYLCDAPRCPVSATGESASSTPAGWSRLSSTAHLAGVRETRGTVSPSDRARGSFSLLLCPDHAQAFDGHRPVTDGRPPRPGRGAVAVHVACTCGGLSTYADAATVAGDTGGVPAHLPERAWWLHLPVALRWYTTREMP</sequence>
<dbReference type="EMBL" id="JACHJS010000001">
    <property type="protein sequence ID" value="MBB4963733.1"/>
    <property type="molecule type" value="Genomic_DNA"/>
</dbReference>
<proteinExistence type="predicted"/>
<evidence type="ECO:0000313" key="2">
    <source>
        <dbReference type="Proteomes" id="UP000542674"/>
    </source>
</evidence>
<protein>
    <submittedName>
        <fullName evidence="1">Uncharacterized protein</fullName>
    </submittedName>
</protein>
<evidence type="ECO:0000313" key="1">
    <source>
        <dbReference type="EMBL" id="MBB4963733.1"/>
    </source>
</evidence>